<comment type="caution">
    <text evidence="1">The sequence shown here is derived from an EMBL/GenBank/DDBJ whole genome shotgun (WGS) entry which is preliminary data.</text>
</comment>
<gene>
    <name evidence="1" type="ORF">K3G42_023121</name>
</gene>
<organism evidence="1 2">
    <name type="scientific">Sphaerodactylus townsendi</name>
    <dbReference type="NCBI Taxonomy" id="933632"/>
    <lineage>
        <taxon>Eukaryota</taxon>
        <taxon>Metazoa</taxon>
        <taxon>Chordata</taxon>
        <taxon>Craniata</taxon>
        <taxon>Vertebrata</taxon>
        <taxon>Euteleostomi</taxon>
        <taxon>Lepidosauria</taxon>
        <taxon>Squamata</taxon>
        <taxon>Bifurcata</taxon>
        <taxon>Gekkota</taxon>
        <taxon>Sphaerodactylidae</taxon>
        <taxon>Sphaerodactylus</taxon>
    </lineage>
</organism>
<keyword evidence="2" id="KW-1185">Reference proteome</keyword>
<evidence type="ECO:0000313" key="2">
    <source>
        <dbReference type="Proteomes" id="UP000827872"/>
    </source>
</evidence>
<evidence type="ECO:0000313" key="1">
    <source>
        <dbReference type="EMBL" id="KAH7988869.1"/>
    </source>
</evidence>
<sequence length="98" mass="11102">MCVCASRRGTDVRVESRRQLCCVLSQQLREQLRRRGGSFQKAPPKTSSEDDSGAEEGREERELGTDEGASALCVSAAWLIRDYHHCPPLYHNNVRDLR</sequence>
<dbReference type="Proteomes" id="UP000827872">
    <property type="component" value="Linkage Group LG10"/>
</dbReference>
<accession>A0ACB8E8W0</accession>
<proteinExistence type="predicted"/>
<dbReference type="EMBL" id="CM037623">
    <property type="protein sequence ID" value="KAH7988869.1"/>
    <property type="molecule type" value="Genomic_DNA"/>
</dbReference>
<name>A0ACB8E8W0_9SAUR</name>
<protein>
    <submittedName>
        <fullName evidence="1">Uncharacterized protein</fullName>
    </submittedName>
</protein>
<reference evidence="1" key="1">
    <citation type="submission" date="2021-08" db="EMBL/GenBank/DDBJ databases">
        <title>The first chromosome-level gecko genome reveals the dynamic sex chromosomes of Neotropical dwarf geckos (Sphaerodactylidae: Sphaerodactylus).</title>
        <authorList>
            <person name="Pinto B.J."/>
            <person name="Keating S.E."/>
            <person name="Gamble T."/>
        </authorList>
    </citation>
    <scope>NUCLEOTIDE SEQUENCE</scope>
    <source>
        <strain evidence="1">TG3544</strain>
    </source>
</reference>